<keyword evidence="1" id="KW-0472">Membrane</keyword>
<dbReference type="EMBL" id="GBRH01230894">
    <property type="protein sequence ID" value="JAD67001.1"/>
    <property type="molecule type" value="Transcribed_RNA"/>
</dbReference>
<reference evidence="2" key="2">
    <citation type="journal article" date="2015" name="Data Brief">
        <title>Shoot transcriptome of the giant reed, Arundo donax.</title>
        <authorList>
            <person name="Barrero R.A."/>
            <person name="Guerrero F.D."/>
            <person name="Moolhuijzen P."/>
            <person name="Goolsby J.A."/>
            <person name="Tidwell J."/>
            <person name="Bellgard S.E."/>
            <person name="Bellgard M.I."/>
        </authorList>
    </citation>
    <scope>NUCLEOTIDE SEQUENCE</scope>
    <source>
        <tissue evidence="2">Shoot tissue taken approximately 20 cm above the soil surface</tissue>
    </source>
</reference>
<organism evidence="2">
    <name type="scientific">Arundo donax</name>
    <name type="common">Giant reed</name>
    <name type="synonym">Donax arundinaceus</name>
    <dbReference type="NCBI Taxonomy" id="35708"/>
    <lineage>
        <taxon>Eukaryota</taxon>
        <taxon>Viridiplantae</taxon>
        <taxon>Streptophyta</taxon>
        <taxon>Embryophyta</taxon>
        <taxon>Tracheophyta</taxon>
        <taxon>Spermatophyta</taxon>
        <taxon>Magnoliopsida</taxon>
        <taxon>Liliopsida</taxon>
        <taxon>Poales</taxon>
        <taxon>Poaceae</taxon>
        <taxon>PACMAD clade</taxon>
        <taxon>Arundinoideae</taxon>
        <taxon>Arundineae</taxon>
        <taxon>Arundo</taxon>
    </lineage>
</organism>
<protein>
    <submittedName>
        <fullName evidence="2">Uncharacterized protein</fullName>
    </submittedName>
</protein>
<keyword evidence="1" id="KW-0812">Transmembrane</keyword>
<evidence type="ECO:0000313" key="2">
    <source>
        <dbReference type="EMBL" id="JAD67001.1"/>
    </source>
</evidence>
<name>A0A0A9BUM0_ARUDO</name>
<evidence type="ECO:0000256" key="1">
    <source>
        <dbReference type="SAM" id="Phobius"/>
    </source>
</evidence>
<reference evidence="2" key="1">
    <citation type="submission" date="2014-09" db="EMBL/GenBank/DDBJ databases">
        <authorList>
            <person name="Magalhaes I.L.F."/>
            <person name="Oliveira U."/>
            <person name="Santos F.R."/>
            <person name="Vidigal T.H.D.A."/>
            <person name="Brescovit A.D."/>
            <person name="Santos A.J."/>
        </authorList>
    </citation>
    <scope>NUCLEOTIDE SEQUENCE</scope>
    <source>
        <tissue evidence="2">Shoot tissue taken approximately 20 cm above the soil surface</tissue>
    </source>
</reference>
<feature type="transmembrane region" description="Helical" evidence="1">
    <location>
        <begin position="137"/>
        <end position="158"/>
    </location>
</feature>
<keyword evidence="1" id="KW-1133">Transmembrane helix</keyword>
<accession>A0A0A9BUM0</accession>
<sequence length="159" mass="17348">MTLLTFPPCCSICFSISKLLTHSSHMSSKTIRYLLVGSILFNCSIMDCKSPFLGVIYLSLVSLPVLLLAFDSIISPILGKSKFLDTKTHTRRSKILALMSEKTAWASVVLPRPPSPTIGMIEICSSASLFNSSFITFSFWVSLPIIPVSMSSLVHATVA</sequence>
<feature type="transmembrane region" description="Helical" evidence="1">
    <location>
        <begin position="55"/>
        <end position="78"/>
    </location>
</feature>
<dbReference type="AlphaFoldDB" id="A0A0A9BUM0"/>
<proteinExistence type="predicted"/>